<evidence type="ECO:0000313" key="2">
    <source>
        <dbReference type="EMBL" id="KAK1135800.1"/>
    </source>
</evidence>
<evidence type="ECO:0000256" key="1">
    <source>
        <dbReference type="SAM" id="MobiDB-lite"/>
    </source>
</evidence>
<gene>
    <name evidence="2" type="ORF">K0M31_000374</name>
</gene>
<feature type="region of interest" description="Disordered" evidence="1">
    <location>
        <begin position="1"/>
        <end position="63"/>
    </location>
</feature>
<reference evidence="2" key="1">
    <citation type="submission" date="2021-10" db="EMBL/GenBank/DDBJ databases">
        <title>Melipona bicolor Genome sequencing and assembly.</title>
        <authorList>
            <person name="Araujo N.S."/>
            <person name="Arias M.C."/>
        </authorList>
    </citation>
    <scope>NUCLEOTIDE SEQUENCE</scope>
    <source>
        <strain evidence="2">USP_2M_L1-L4_2017</strain>
        <tissue evidence="2">Whole body</tissue>
    </source>
</reference>
<proteinExistence type="predicted"/>
<protein>
    <submittedName>
        <fullName evidence="2">Uncharacterized protein</fullName>
    </submittedName>
</protein>
<accession>A0AA40KWS3</accession>
<organism evidence="2 3">
    <name type="scientific">Melipona bicolor</name>
    <dbReference type="NCBI Taxonomy" id="60889"/>
    <lineage>
        <taxon>Eukaryota</taxon>
        <taxon>Metazoa</taxon>
        <taxon>Ecdysozoa</taxon>
        <taxon>Arthropoda</taxon>
        <taxon>Hexapoda</taxon>
        <taxon>Insecta</taxon>
        <taxon>Pterygota</taxon>
        <taxon>Neoptera</taxon>
        <taxon>Endopterygota</taxon>
        <taxon>Hymenoptera</taxon>
        <taxon>Apocrita</taxon>
        <taxon>Aculeata</taxon>
        <taxon>Apoidea</taxon>
        <taxon>Anthophila</taxon>
        <taxon>Apidae</taxon>
        <taxon>Melipona</taxon>
    </lineage>
</organism>
<keyword evidence="3" id="KW-1185">Reference proteome</keyword>
<feature type="compositionally biased region" description="Basic and acidic residues" evidence="1">
    <location>
        <begin position="9"/>
        <end position="30"/>
    </location>
</feature>
<evidence type="ECO:0000313" key="3">
    <source>
        <dbReference type="Proteomes" id="UP001177670"/>
    </source>
</evidence>
<dbReference type="Proteomes" id="UP001177670">
    <property type="component" value="Unassembled WGS sequence"/>
</dbReference>
<sequence length="82" mass="9016">MDLPKHSKKPGDRRGDDDTNEAINDRDHRLNHVYQGSLRETGSTLEPFFDGDDASSSTSSNDILPPASCILLITFSQLLALT</sequence>
<dbReference type="AlphaFoldDB" id="A0AA40KWS3"/>
<comment type="caution">
    <text evidence="2">The sequence shown here is derived from an EMBL/GenBank/DDBJ whole genome shotgun (WGS) entry which is preliminary data.</text>
</comment>
<name>A0AA40KWS3_9HYME</name>
<dbReference type="EMBL" id="JAHYIQ010000001">
    <property type="protein sequence ID" value="KAK1135800.1"/>
    <property type="molecule type" value="Genomic_DNA"/>
</dbReference>